<keyword evidence="2" id="KW-1185">Reference proteome</keyword>
<reference evidence="2" key="1">
    <citation type="submission" date="2016-10" db="EMBL/GenBank/DDBJ databases">
        <authorList>
            <person name="Varghese N."/>
        </authorList>
    </citation>
    <scope>NUCLEOTIDE SEQUENCE [LARGE SCALE GENOMIC DNA]</scope>
    <source>
        <strain evidence="2">CGMCC 1.12284</strain>
    </source>
</reference>
<dbReference type="InterPro" id="IPR058264">
    <property type="entry name" value="DUF7958"/>
</dbReference>
<dbReference type="Pfam" id="PF25858">
    <property type="entry name" value="DUF7958"/>
    <property type="match status" value="1"/>
</dbReference>
<proteinExistence type="predicted"/>
<sequence>MKAKITGEDDHRVGLHVIDNNGEKHRIEMEFDGQIKFHQCNEYDDKAISRTPKENEFNEQARRFAQYYVYLERGYDTVPPRIHPERLNAVRIAIAGLSESAFEQYFGDLYQQLRSYEDATVDRVIDVPSAASSSESVLYRKHVYLGLDPLETALHEEAENLAGRYGLDLTETPIETRSLEEPTTTDLETWERFSQELMELAADENVSLSDGLQLGGVSSVHMAYIDDAGEEHVTESVEPFDREPDTRIELPVMDIATFDEFRDYLNHNLACQVRDCFIRMGLEPPEPFQILGYGDFEAAEQYNRLEMYPNYIDPTEKTAFI</sequence>
<accession>A0A1I0PKK8</accession>
<dbReference type="Proteomes" id="UP000183275">
    <property type="component" value="Unassembled WGS sequence"/>
</dbReference>
<dbReference type="eggNOG" id="arCOG10872">
    <property type="taxonomic scope" value="Archaea"/>
</dbReference>
<organism evidence="1 2">
    <name type="scientific">Natrinema salifodinae</name>
    <dbReference type="NCBI Taxonomy" id="1202768"/>
    <lineage>
        <taxon>Archaea</taxon>
        <taxon>Methanobacteriati</taxon>
        <taxon>Methanobacteriota</taxon>
        <taxon>Stenosarchaea group</taxon>
        <taxon>Halobacteria</taxon>
        <taxon>Halobacteriales</taxon>
        <taxon>Natrialbaceae</taxon>
        <taxon>Natrinema</taxon>
    </lineage>
</organism>
<dbReference type="EMBL" id="FOIS01000003">
    <property type="protein sequence ID" value="SEW14967.1"/>
    <property type="molecule type" value="Genomic_DNA"/>
</dbReference>
<dbReference type="OrthoDB" id="180945at2157"/>
<gene>
    <name evidence="1" type="ORF">SAMN05216285_2676</name>
</gene>
<evidence type="ECO:0000313" key="1">
    <source>
        <dbReference type="EMBL" id="SEW14967.1"/>
    </source>
</evidence>
<dbReference type="AlphaFoldDB" id="A0A1I0PKK8"/>
<evidence type="ECO:0000313" key="2">
    <source>
        <dbReference type="Proteomes" id="UP000183275"/>
    </source>
</evidence>
<protein>
    <submittedName>
        <fullName evidence="1">Uncharacterized protein</fullName>
    </submittedName>
</protein>
<name>A0A1I0PKK8_9EURY</name>